<keyword evidence="3" id="KW-1185">Reference proteome</keyword>
<feature type="transmembrane region" description="Helical" evidence="1">
    <location>
        <begin position="77"/>
        <end position="100"/>
    </location>
</feature>
<keyword evidence="1" id="KW-0812">Transmembrane</keyword>
<keyword evidence="1" id="KW-0472">Membrane</keyword>
<reference evidence="2" key="1">
    <citation type="submission" date="2022-08" db="UniProtKB">
        <authorList>
            <consortium name="EnsemblMetazoa"/>
        </authorList>
    </citation>
    <scope>IDENTIFICATION</scope>
    <source>
        <strain evidence="2">05x7-T-G4-1.051#20</strain>
    </source>
</reference>
<proteinExistence type="predicted"/>
<evidence type="ECO:0000313" key="2">
    <source>
        <dbReference type="EnsemblMetazoa" id="G19834.3:cds"/>
    </source>
</evidence>
<dbReference type="Proteomes" id="UP000005408">
    <property type="component" value="Unassembled WGS sequence"/>
</dbReference>
<evidence type="ECO:0000313" key="3">
    <source>
        <dbReference type="Proteomes" id="UP000005408"/>
    </source>
</evidence>
<name>A0A8W8JPL2_MAGGI</name>
<dbReference type="AlphaFoldDB" id="A0A8W8JPL2"/>
<organism evidence="2 3">
    <name type="scientific">Magallana gigas</name>
    <name type="common">Pacific oyster</name>
    <name type="synonym">Crassostrea gigas</name>
    <dbReference type="NCBI Taxonomy" id="29159"/>
    <lineage>
        <taxon>Eukaryota</taxon>
        <taxon>Metazoa</taxon>
        <taxon>Spiralia</taxon>
        <taxon>Lophotrochozoa</taxon>
        <taxon>Mollusca</taxon>
        <taxon>Bivalvia</taxon>
        <taxon>Autobranchia</taxon>
        <taxon>Pteriomorphia</taxon>
        <taxon>Ostreida</taxon>
        <taxon>Ostreoidea</taxon>
        <taxon>Ostreidae</taxon>
        <taxon>Magallana</taxon>
    </lineage>
</organism>
<feature type="transmembrane region" description="Helical" evidence="1">
    <location>
        <begin position="46"/>
        <end position="70"/>
    </location>
</feature>
<dbReference type="EnsemblMetazoa" id="G19834.2">
    <property type="protein sequence ID" value="G19834.2:cds"/>
    <property type="gene ID" value="G19834"/>
</dbReference>
<sequence length="222" mass="24379">MRKFYRNNKDKLISGMLSGSLLVGDLIIGVLASFGLSEPVFPETGAYSHVFVFPTVMFAISGFLGLILSVYRDVMKWLLNIHAAFLVMTILIAMTSFMAISNNVNTFDLDNCFFNGTVCDCRDGTPMDVDCDTLSHLHVFVFIVIVTFLGCVLLCLVETVWDAKRMCCGDEIEDIPGVLDYDGDNVPGQHVSTVPGVLKITTEDQTTSGGHNYLKNIETGVI</sequence>
<accession>A0A8W8JPL2</accession>
<dbReference type="EnsemblMetazoa" id="G19834.3">
    <property type="protein sequence ID" value="G19834.3:cds"/>
    <property type="gene ID" value="G19834"/>
</dbReference>
<keyword evidence="1" id="KW-1133">Transmembrane helix</keyword>
<feature type="transmembrane region" description="Helical" evidence="1">
    <location>
        <begin position="12"/>
        <end position="34"/>
    </location>
</feature>
<evidence type="ECO:0000256" key="1">
    <source>
        <dbReference type="SAM" id="Phobius"/>
    </source>
</evidence>
<protein>
    <submittedName>
        <fullName evidence="2">Uncharacterized protein</fullName>
    </submittedName>
</protein>
<feature type="transmembrane region" description="Helical" evidence="1">
    <location>
        <begin position="137"/>
        <end position="157"/>
    </location>
</feature>